<reference evidence="2 3" key="1">
    <citation type="submission" date="2017-03" db="EMBL/GenBank/DDBJ databases">
        <title>Genome sequence of Geothermobacter sp. EPR-M, Deep-Sea Iron Reducer.</title>
        <authorList>
            <person name="Tully B."/>
            <person name="Savalia P."/>
            <person name="Abuyen K."/>
            <person name="Baughan C."/>
            <person name="Romero E."/>
            <person name="Ronkowski C."/>
            <person name="Torres B."/>
            <person name="Tremblay J."/>
            <person name="Trujillo A."/>
            <person name="Tyler M."/>
            <person name="Perez-Rodriguez I."/>
            <person name="Amend J."/>
        </authorList>
    </citation>
    <scope>NUCLEOTIDE SEQUENCE [LARGE SCALE GENOMIC DNA]</scope>
    <source>
        <strain evidence="2 3">EPR-M</strain>
    </source>
</reference>
<gene>
    <name evidence="2" type="ORF">B5V00_12280</name>
</gene>
<evidence type="ECO:0000313" key="3">
    <source>
        <dbReference type="Proteomes" id="UP000193136"/>
    </source>
</evidence>
<feature type="domain" description="YcxB-like C-terminal" evidence="1">
    <location>
        <begin position="97"/>
        <end position="156"/>
    </location>
</feature>
<dbReference type="OrthoDB" id="5401868at2"/>
<accession>A0A1X0Y0G7</accession>
<sequence>MSKPIILSFDLTRDLWRRFYEAHYGCDTSLKWRTLWGGCCIVIGSMGFGGFYHSPVIASLLLLTGFFGVLSKQLLVIKSLRGAGGHPFFGRELVVAITPEEIAVRSGNEGYRQPWDNFIGYRVLDPGLLLYHDRSSFFFIPASSMSAGDAKQVVAIVAAAGVEKL</sequence>
<proteinExistence type="predicted"/>
<evidence type="ECO:0000259" key="1">
    <source>
        <dbReference type="Pfam" id="PF14317"/>
    </source>
</evidence>
<keyword evidence="3" id="KW-1185">Reference proteome</keyword>
<dbReference type="STRING" id="1969733.B5V00_12280"/>
<dbReference type="Pfam" id="PF14317">
    <property type="entry name" value="YcxB"/>
    <property type="match status" value="1"/>
</dbReference>
<dbReference type="Proteomes" id="UP000193136">
    <property type="component" value="Unassembled WGS sequence"/>
</dbReference>
<dbReference type="RefSeq" id="WP_085011100.1">
    <property type="nucleotide sequence ID" value="NZ_NAAD01000015.1"/>
</dbReference>
<comment type="caution">
    <text evidence="2">The sequence shown here is derived from an EMBL/GenBank/DDBJ whole genome shotgun (WGS) entry which is preliminary data.</text>
</comment>
<evidence type="ECO:0000313" key="2">
    <source>
        <dbReference type="EMBL" id="ORJ58619.1"/>
    </source>
</evidence>
<name>A0A1X0Y0G7_9BACT</name>
<dbReference type="EMBL" id="NAAD01000015">
    <property type="protein sequence ID" value="ORJ58619.1"/>
    <property type="molecule type" value="Genomic_DNA"/>
</dbReference>
<dbReference type="AlphaFoldDB" id="A0A1X0Y0G7"/>
<dbReference type="InterPro" id="IPR025588">
    <property type="entry name" value="YcxB-like_C"/>
</dbReference>
<organism evidence="2 3">
    <name type="scientific">Geothermobacter hydrogeniphilus</name>
    <dbReference type="NCBI Taxonomy" id="1969733"/>
    <lineage>
        <taxon>Bacteria</taxon>
        <taxon>Pseudomonadati</taxon>
        <taxon>Thermodesulfobacteriota</taxon>
        <taxon>Desulfuromonadia</taxon>
        <taxon>Desulfuromonadales</taxon>
        <taxon>Geothermobacteraceae</taxon>
        <taxon>Geothermobacter</taxon>
    </lineage>
</organism>
<protein>
    <recommendedName>
        <fullName evidence="1">YcxB-like C-terminal domain-containing protein</fullName>
    </recommendedName>
</protein>